<dbReference type="RefSeq" id="XP_003653796.1">
    <property type="nucleotide sequence ID" value="XM_003653748.1"/>
</dbReference>
<protein>
    <submittedName>
        <fullName evidence="1">Uncharacterized protein</fullName>
    </submittedName>
</protein>
<proteinExistence type="predicted"/>
<evidence type="ECO:0000313" key="2">
    <source>
        <dbReference type="Proteomes" id="UP000008181"/>
    </source>
</evidence>
<dbReference type="EMBL" id="CP003011">
    <property type="protein sequence ID" value="AEO67460.1"/>
    <property type="molecule type" value="Genomic_DNA"/>
</dbReference>
<organism evidence="1 2">
    <name type="scientific">Thermothielavioides terrestris (strain ATCC 38088 / NRRL 8126)</name>
    <name type="common">Thielavia terrestris</name>
    <dbReference type="NCBI Taxonomy" id="578455"/>
    <lineage>
        <taxon>Eukaryota</taxon>
        <taxon>Fungi</taxon>
        <taxon>Dikarya</taxon>
        <taxon>Ascomycota</taxon>
        <taxon>Pezizomycotina</taxon>
        <taxon>Sordariomycetes</taxon>
        <taxon>Sordariomycetidae</taxon>
        <taxon>Sordariales</taxon>
        <taxon>Chaetomiaceae</taxon>
        <taxon>Thermothielavioides</taxon>
        <taxon>Thermothielavioides terrestris</taxon>
    </lineage>
</organism>
<dbReference type="GeneID" id="11516042"/>
<keyword evidence="2" id="KW-1185">Reference proteome</keyword>
<dbReference type="OrthoDB" id="191139at2759"/>
<dbReference type="AlphaFoldDB" id="G2R5G9"/>
<evidence type="ECO:0000313" key="1">
    <source>
        <dbReference type="EMBL" id="AEO67460.1"/>
    </source>
</evidence>
<name>G2R5G9_THETT</name>
<accession>G2R5G9</accession>
<dbReference type="KEGG" id="ttt:THITE_2129357"/>
<reference evidence="1 2" key="1">
    <citation type="journal article" date="2011" name="Nat. Biotechnol.">
        <title>Comparative genomic analysis of the thermophilic biomass-degrading fungi Myceliophthora thermophila and Thielavia terrestris.</title>
        <authorList>
            <person name="Berka R.M."/>
            <person name="Grigoriev I.V."/>
            <person name="Otillar R."/>
            <person name="Salamov A."/>
            <person name="Grimwood J."/>
            <person name="Reid I."/>
            <person name="Ishmael N."/>
            <person name="John T."/>
            <person name="Darmond C."/>
            <person name="Moisan M.-C."/>
            <person name="Henrissat B."/>
            <person name="Coutinho P.M."/>
            <person name="Lombard V."/>
            <person name="Natvig D.O."/>
            <person name="Lindquist E."/>
            <person name="Schmutz J."/>
            <person name="Lucas S."/>
            <person name="Harris P."/>
            <person name="Powlowski J."/>
            <person name="Bellemare A."/>
            <person name="Taylor D."/>
            <person name="Butler G."/>
            <person name="de Vries R.P."/>
            <person name="Allijn I.E."/>
            <person name="van den Brink J."/>
            <person name="Ushinsky S."/>
            <person name="Storms R."/>
            <person name="Powell A.J."/>
            <person name="Paulsen I.T."/>
            <person name="Elbourne L.D.H."/>
            <person name="Baker S.E."/>
            <person name="Magnuson J."/>
            <person name="LaBoissiere S."/>
            <person name="Clutterbuck A.J."/>
            <person name="Martinez D."/>
            <person name="Wogulis M."/>
            <person name="de Leon A.L."/>
            <person name="Rey M.W."/>
            <person name="Tsang A."/>
        </authorList>
    </citation>
    <scope>NUCLEOTIDE SEQUENCE [LARGE SCALE GENOMIC DNA]</scope>
    <source>
        <strain evidence="2">ATCC 38088 / NRRL 8126</strain>
    </source>
</reference>
<sequence>MCWHSGCCETEGTNEWPRLLPLALSSHTTAETRAPQAGQNKASIHTKCIEHSPLFGPHPQPQGRHGPRQNLSKPFVIRLVENRQPCHQQPREKQFKTLPAGIVPLPAPRLNFPGSQANNTAFIASASRRRDKQQVPDAHIKILELDLTSVASVKNYEPVGVDGRASAMAQDDELASRLREWTARELEGHCC</sequence>
<dbReference type="Proteomes" id="UP000008181">
    <property type="component" value="Chromosome 3"/>
</dbReference>
<gene>
    <name evidence="1" type="ORF">THITE_2129357</name>
</gene>
<dbReference type="HOGENOM" id="CLU_1422335_0_0_1"/>